<sequence>MSASPVDPQFPIARQTIGPLTVTKGEQIVVNHENLTTTANSRTNASTHQDWYGSAIDLPNGNYARTISQLTEPELSRTHDGPDFHLQLIPGETPNWTTTAWFAL</sequence>
<reference evidence="1 2" key="1">
    <citation type="submission" date="2021-01" db="EMBL/GenBank/DDBJ databases">
        <title>WGS of actinomycetes isolated from Thailand.</title>
        <authorList>
            <person name="Thawai C."/>
        </authorList>
    </citation>
    <scope>NUCLEOTIDE SEQUENCE [LARGE SCALE GENOMIC DNA]</scope>
    <source>
        <strain evidence="1 2">LPG 2</strain>
    </source>
</reference>
<evidence type="ECO:0000313" key="2">
    <source>
        <dbReference type="Proteomes" id="UP000602198"/>
    </source>
</evidence>
<dbReference type="EMBL" id="JAERRJ010000005">
    <property type="protein sequence ID" value="MBL1075819.1"/>
    <property type="molecule type" value="Genomic_DNA"/>
</dbReference>
<protein>
    <submittedName>
        <fullName evidence="1">Uncharacterized protein</fullName>
    </submittedName>
</protein>
<comment type="caution">
    <text evidence="1">The sequence shown here is derived from an EMBL/GenBank/DDBJ whole genome shotgun (WGS) entry which is preliminary data.</text>
</comment>
<proteinExistence type="predicted"/>
<organism evidence="1 2">
    <name type="scientific">Nocardia acididurans</name>
    <dbReference type="NCBI Taxonomy" id="2802282"/>
    <lineage>
        <taxon>Bacteria</taxon>
        <taxon>Bacillati</taxon>
        <taxon>Actinomycetota</taxon>
        <taxon>Actinomycetes</taxon>
        <taxon>Mycobacteriales</taxon>
        <taxon>Nocardiaceae</taxon>
        <taxon>Nocardia</taxon>
    </lineage>
</organism>
<accession>A0ABS1M7R4</accession>
<dbReference type="Proteomes" id="UP000602198">
    <property type="component" value="Unassembled WGS sequence"/>
</dbReference>
<evidence type="ECO:0000313" key="1">
    <source>
        <dbReference type="EMBL" id="MBL1075819.1"/>
    </source>
</evidence>
<gene>
    <name evidence="1" type="ORF">JK358_15595</name>
</gene>
<name>A0ABS1M7R4_9NOCA</name>
<dbReference type="RefSeq" id="WP_201948223.1">
    <property type="nucleotide sequence ID" value="NZ_JAERRJ010000005.1"/>
</dbReference>
<keyword evidence="2" id="KW-1185">Reference proteome</keyword>